<gene>
    <name evidence="4" type="ORF">SAMN04490220_7244</name>
</gene>
<accession>A0A1H5HKV3</accession>
<dbReference type="Proteomes" id="UP000183407">
    <property type="component" value="Unassembled WGS sequence"/>
</dbReference>
<dbReference type="OrthoDB" id="9772485at2"/>
<evidence type="ECO:0000256" key="2">
    <source>
        <dbReference type="ARBA" id="ARBA00022679"/>
    </source>
</evidence>
<keyword evidence="2 4" id="KW-0808">Transferase</keyword>
<evidence type="ECO:0000256" key="1">
    <source>
        <dbReference type="ARBA" id="ARBA00022676"/>
    </source>
</evidence>
<dbReference type="GO" id="GO:0016757">
    <property type="term" value="F:glycosyltransferase activity"/>
    <property type="evidence" value="ECO:0007669"/>
    <property type="project" value="UniProtKB-KW"/>
</dbReference>
<evidence type="ECO:0000259" key="3">
    <source>
        <dbReference type="Pfam" id="PF13439"/>
    </source>
</evidence>
<dbReference type="InterPro" id="IPR028098">
    <property type="entry name" value="Glyco_trans_4-like_N"/>
</dbReference>
<dbReference type="Pfam" id="PF13692">
    <property type="entry name" value="Glyco_trans_1_4"/>
    <property type="match status" value="1"/>
</dbReference>
<feature type="domain" description="Glycosyltransferase subfamily 4-like N-terminal" evidence="3">
    <location>
        <begin position="18"/>
        <end position="172"/>
    </location>
</feature>
<dbReference type="PANTHER" id="PTHR12526">
    <property type="entry name" value="GLYCOSYLTRANSFERASE"/>
    <property type="match status" value="1"/>
</dbReference>
<evidence type="ECO:0000313" key="4">
    <source>
        <dbReference type="EMBL" id="SEE28425.1"/>
    </source>
</evidence>
<name>A0A1H5HKV3_RHOJO</name>
<proteinExistence type="predicted"/>
<sequence length="374" mass="39796">MTGTSLRICVAIPSLSGGGAEFVAREWAAWLARSGHSVSLAVTHPKDTDPKIPNVDVVHLTGSGLISHARSLRNLLRRENVDIVVSLLPYYNLMAILAARSSRTGVGVVISGRNVEVPYPEVHGTKVVTTRILSKFLYPFCDAFVAISHPVAAEAGALYRIDSSRIAVVPNPATAKIESDGPYEKTPGVYSEVHDSGEVRPINIILPGRLVDQKEPAVALRVAEILQRDGCDVTVHYFGDGPLRSQIMEDASFSGVDAVVHGWIEDWYRHVPQNSVVLLPSRAEGFGNVLVEAAAVGVPAVVSSQALGSADAVIPGLTGEFALSRSADSFAKAVRKASKIEIVGVEAWLKRFGRDSSGAALLAVLESVAGRRAV</sequence>
<dbReference type="EMBL" id="FNTL01000004">
    <property type="protein sequence ID" value="SEE28425.1"/>
    <property type="molecule type" value="Genomic_DNA"/>
</dbReference>
<dbReference type="Pfam" id="PF13439">
    <property type="entry name" value="Glyco_transf_4"/>
    <property type="match status" value="1"/>
</dbReference>
<organism evidence="4 5">
    <name type="scientific">Rhodococcus jostii</name>
    <dbReference type="NCBI Taxonomy" id="132919"/>
    <lineage>
        <taxon>Bacteria</taxon>
        <taxon>Bacillati</taxon>
        <taxon>Actinomycetota</taxon>
        <taxon>Actinomycetes</taxon>
        <taxon>Mycobacteriales</taxon>
        <taxon>Nocardiaceae</taxon>
        <taxon>Rhodococcus</taxon>
    </lineage>
</organism>
<evidence type="ECO:0000313" key="5">
    <source>
        <dbReference type="Proteomes" id="UP000183407"/>
    </source>
</evidence>
<keyword evidence="1" id="KW-0328">Glycosyltransferase</keyword>
<dbReference type="AlphaFoldDB" id="A0A1H5HKV3"/>
<dbReference type="RefSeq" id="WP_073363794.1">
    <property type="nucleotide sequence ID" value="NZ_FNTL01000004.1"/>
</dbReference>
<dbReference type="Gene3D" id="3.40.50.2000">
    <property type="entry name" value="Glycogen Phosphorylase B"/>
    <property type="match status" value="2"/>
</dbReference>
<reference evidence="5" key="1">
    <citation type="submission" date="2016-10" db="EMBL/GenBank/DDBJ databases">
        <authorList>
            <person name="Varghese N."/>
        </authorList>
    </citation>
    <scope>NUCLEOTIDE SEQUENCE [LARGE SCALE GENOMIC DNA]</scope>
    <source>
        <strain evidence="5">DSM 44719</strain>
    </source>
</reference>
<dbReference type="PANTHER" id="PTHR12526:SF638">
    <property type="entry name" value="SPORE COAT PROTEIN SA"/>
    <property type="match status" value="1"/>
</dbReference>
<dbReference type="SUPFAM" id="SSF53756">
    <property type="entry name" value="UDP-Glycosyltransferase/glycogen phosphorylase"/>
    <property type="match status" value="1"/>
</dbReference>
<protein>
    <submittedName>
        <fullName evidence="4">Glycosyltransferase involved in cell wall bisynthesis</fullName>
    </submittedName>
</protein>